<accession>A0A6P8ZGZ9</accession>
<dbReference type="KEGG" id="tpal:117639443"/>
<protein>
    <submittedName>
        <fullName evidence="3">Uncharacterized protein LOC117639443 isoform X1</fullName>
    </submittedName>
</protein>
<keyword evidence="2" id="KW-1185">Reference proteome</keyword>
<evidence type="ECO:0000256" key="1">
    <source>
        <dbReference type="SAM" id="MobiDB-lite"/>
    </source>
</evidence>
<evidence type="ECO:0000313" key="2">
    <source>
        <dbReference type="Proteomes" id="UP000515158"/>
    </source>
</evidence>
<feature type="region of interest" description="Disordered" evidence="1">
    <location>
        <begin position="247"/>
        <end position="346"/>
    </location>
</feature>
<dbReference type="AlphaFoldDB" id="A0A6P8ZGZ9"/>
<proteinExistence type="predicted"/>
<name>A0A6P8ZGZ9_THRPL</name>
<dbReference type="GeneID" id="117639443"/>
<feature type="compositionally biased region" description="Low complexity" evidence="1">
    <location>
        <begin position="247"/>
        <end position="262"/>
    </location>
</feature>
<dbReference type="Proteomes" id="UP000515158">
    <property type="component" value="Unplaced"/>
</dbReference>
<dbReference type="OrthoDB" id="8192147at2759"/>
<dbReference type="RefSeq" id="XP_034230984.1">
    <property type="nucleotide sequence ID" value="XM_034375093.1"/>
</dbReference>
<feature type="compositionally biased region" description="Basic and acidic residues" evidence="1">
    <location>
        <begin position="286"/>
        <end position="308"/>
    </location>
</feature>
<feature type="compositionally biased region" description="Polar residues" evidence="1">
    <location>
        <begin position="195"/>
        <end position="204"/>
    </location>
</feature>
<feature type="compositionally biased region" description="Polar residues" evidence="1">
    <location>
        <begin position="1"/>
        <end position="16"/>
    </location>
</feature>
<feature type="region of interest" description="Disordered" evidence="1">
    <location>
        <begin position="185"/>
        <end position="208"/>
    </location>
</feature>
<evidence type="ECO:0000313" key="3">
    <source>
        <dbReference type="RefSeq" id="XP_034230984.1"/>
    </source>
</evidence>
<sequence>MDPSGSDNSISKNISIPQWMRPRMQDGFDTEISSISPPNQDDSFFYIPYSKLTKANPPGPAIACTSSENSPSIGTFSGSGASGSSSLANKHTSPCLKFLGEGKNMDIADLTGFSKDDKKISKPVKSFGTDDGFKSEAAQCGHSVVQVAQQMIADRLIGRPNKFHNDSDKNNLGDPEIQYLKQRVRRGSKSLPASPLSTPDSTPQIHRKNRFFTGAFVETPEESSRQFPGSWLVAGLLGVQRENFSESQNDLASDSNNNASLQTKKAHSPDALRRNNSSSMILQSLDKSKSETGGEGKDKNASHLHESRSAASLIKIGNAGTDNTGKKPRPKPSELREMNFWSPTSM</sequence>
<gene>
    <name evidence="3" type="primary">LOC117639443</name>
</gene>
<reference evidence="3" key="1">
    <citation type="submission" date="2025-08" db="UniProtKB">
        <authorList>
            <consortium name="RefSeq"/>
        </authorList>
    </citation>
    <scope>IDENTIFICATION</scope>
    <source>
        <tissue evidence="3">Total insect</tissue>
    </source>
</reference>
<feature type="region of interest" description="Disordered" evidence="1">
    <location>
        <begin position="1"/>
        <end position="20"/>
    </location>
</feature>
<organism evidence="3">
    <name type="scientific">Thrips palmi</name>
    <name type="common">Melon thrips</name>
    <dbReference type="NCBI Taxonomy" id="161013"/>
    <lineage>
        <taxon>Eukaryota</taxon>
        <taxon>Metazoa</taxon>
        <taxon>Ecdysozoa</taxon>
        <taxon>Arthropoda</taxon>
        <taxon>Hexapoda</taxon>
        <taxon>Insecta</taxon>
        <taxon>Pterygota</taxon>
        <taxon>Neoptera</taxon>
        <taxon>Paraneoptera</taxon>
        <taxon>Thysanoptera</taxon>
        <taxon>Terebrantia</taxon>
        <taxon>Thripoidea</taxon>
        <taxon>Thripidae</taxon>
        <taxon>Thrips</taxon>
    </lineage>
</organism>
<dbReference type="InParanoid" id="A0A6P8ZGZ9"/>